<dbReference type="Pfam" id="PF04145">
    <property type="entry name" value="Ctr"/>
    <property type="match status" value="2"/>
</dbReference>
<reference evidence="7" key="1">
    <citation type="submission" date="2023-03" db="EMBL/GenBank/DDBJ databases">
        <authorList>
            <person name="Julca I."/>
        </authorList>
    </citation>
    <scope>NUCLEOTIDE SEQUENCE</scope>
</reference>
<keyword evidence="6" id="KW-0406">Ion transport</keyword>
<dbReference type="EMBL" id="OX459120">
    <property type="protein sequence ID" value="CAI9098340.1"/>
    <property type="molecule type" value="Genomic_DNA"/>
</dbReference>
<dbReference type="Proteomes" id="UP001161247">
    <property type="component" value="Chromosome 3"/>
</dbReference>
<evidence type="ECO:0000313" key="8">
    <source>
        <dbReference type="Proteomes" id="UP001161247"/>
    </source>
</evidence>
<organism evidence="7 8">
    <name type="scientific">Oldenlandia corymbosa var. corymbosa</name>
    <dbReference type="NCBI Taxonomy" id="529605"/>
    <lineage>
        <taxon>Eukaryota</taxon>
        <taxon>Viridiplantae</taxon>
        <taxon>Streptophyta</taxon>
        <taxon>Embryophyta</taxon>
        <taxon>Tracheophyta</taxon>
        <taxon>Spermatophyta</taxon>
        <taxon>Magnoliopsida</taxon>
        <taxon>eudicotyledons</taxon>
        <taxon>Gunneridae</taxon>
        <taxon>Pentapetalae</taxon>
        <taxon>asterids</taxon>
        <taxon>lamiids</taxon>
        <taxon>Gentianales</taxon>
        <taxon>Rubiaceae</taxon>
        <taxon>Rubioideae</taxon>
        <taxon>Spermacoceae</taxon>
        <taxon>Hedyotis-Oldenlandia complex</taxon>
        <taxon>Oldenlandia</taxon>
    </lineage>
</organism>
<evidence type="ECO:0000256" key="5">
    <source>
        <dbReference type="ARBA" id="ARBA00023136"/>
    </source>
</evidence>
<feature type="transmembrane region" description="Helical" evidence="6">
    <location>
        <begin position="113"/>
        <end position="132"/>
    </location>
</feature>
<keyword evidence="8" id="KW-1185">Reference proteome</keyword>
<proteinExistence type="inferred from homology"/>
<evidence type="ECO:0000256" key="6">
    <source>
        <dbReference type="RuleBase" id="RU367022"/>
    </source>
</evidence>
<keyword evidence="4 6" id="KW-1133">Transmembrane helix</keyword>
<feature type="transmembrane region" description="Helical" evidence="6">
    <location>
        <begin position="86"/>
        <end position="107"/>
    </location>
</feature>
<dbReference type="GO" id="GO:0005886">
    <property type="term" value="C:plasma membrane"/>
    <property type="evidence" value="ECO:0007669"/>
    <property type="project" value="TreeGrafter"/>
</dbReference>
<evidence type="ECO:0000313" key="7">
    <source>
        <dbReference type="EMBL" id="CAI9098340.1"/>
    </source>
</evidence>
<evidence type="ECO:0000256" key="1">
    <source>
        <dbReference type="ARBA" id="ARBA00006921"/>
    </source>
</evidence>
<sequence length="146" mass="16069">MDHGHDMQMPMSPDSMYNNNSSSMMKDMVMHMSFFWGKDVTVLFPGWPGHRLGIYILALIFVFFLAFAVEVLSYSPSPAKAGASPVVASLVFAVIYAFRMALAYMVMLAVMSFNLGVFIVAVAGHAAGYFLVKLRKNGSSDQDPKP</sequence>
<keyword evidence="6" id="KW-0813">Transport</keyword>
<name>A0AAV1CTM1_OLDCO</name>
<gene>
    <name evidence="7" type="ORF">OLC1_LOCUS8573</name>
</gene>
<keyword evidence="2 6" id="KW-0812">Transmembrane</keyword>
<comment type="similarity">
    <text evidence="1 6">Belongs to the copper transporter (Ctr) (TC 1.A.56) family. SLC31A subfamily.</text>
</comment>
<protein>
    <recommendedName>
        <fullName evidence="6">Copper transport protein</fullName>
    </recommendedName>
</protein>
<dbReference type="PANTHER" id="PTHR12483">
    <property type="entry name" value="SOLUTE CARRIER FAMILY 31 COPPER TRANSPORTERS"/>
    <property type="match status" value="1"/>
</dbReference>
<dbReference type="InterPro" id="IPR007274">
    <property type="entry name" value="Cop_transporter"/>
</dbReference>
<keyword evidence="6" id="KW-0186">Copper</keyword>
<dbReference type="GO" id="GO:0005375">
    <property type="term" value="F:copper ion transmembrane transporter activity"/>
    <property type="evidence" value="ECO:0007669"/>
    <property type="project" value="UniProtKB-UniRule"/>
</dbReference>
<evidence type="ECO:0000256" key="4">
    <source>
        <dbReference type="ARBA" id="ARBA00022989"/>
    </source>
</evidence>
<dbReference type="AlphaFoldDB" id="A0AAV1CTM1"/>
<keyword evidence="3 6" id="KW-0187">Copper transport</keyword>
<comment type="subcellular location">
    <subcellularLocation>
        <location evidence="6">Membrane</location>
        <topology evidence="6">Multi-pass membrane protein</topology>
    </subcellularLocation>
</comment>
<feature type="transmembrane region" description="Helical" evidence="6">
    <location>
        <begin position="52"/>
        <end position="74"/>
    </location>
</feature>
<evidence type="ECO:0000256" key="3">
    <source>
        <dbReference type="ARBA" id="ARBA00022796"/>
    </source>
</evidence>
<dbReference type="PANTHER" id="PTHR12483:SF85">
    <property type="entry name" value="COPPER TRANSPORT PROTEIN"/>
    <property type="match status" value="1"/>
</dbReference>
<accession>A0AAV1CTM1</accession>
<keyword evidence="5 6" id="KW-0472">Membrane</keyword>
<evidence type="ECO:0000256" key="2">
    <source>
        <dbReference type="ARBA" id="ARBA00022692"/>
    </source>
</evidence>